<dbReference type="InterPro" id="IPR036084">
    <property type="entry name" value="Ser_inhib-like_sf"/>
</dbReference>
<comment type="caution">
    <text evidence="3">The sequence shown here is derived from an EMBL/GenBank/DDBJ whole genome shotgun (WGS) entry which is preliminary data.</text>
</comment>
<evidence type="ECO:0000313" key="4">
    <source>
        <dbReference type="Proteomes" id="UP001152562"/>
    </source>
</evidence>
<dbReference type="CDD" id="cd19941">
    <property type="entry name" value="TIL"/>
    <property type="match status" value="1"/>
</dbReference>
<reference evidence="3" key="1">
    <citation type="submission" date="2022-05" db="EMBL/GenBank/DDBJ databases">
        <authorList>
            <person name="Okamura Y."/>
        </authorList>
    </citation>
    <scope>NUCLEOTIDE SEQUENCE</scope>
</reference>
<evidence type="ECO:0000259" key="2">
    <source>
        <dbReference type="Pfam" id="PF01826"/>
    </source>
</evidence>
<evidence type="ECO:0000256" key="1">
    <source>
        <dbReference type="SAM" id="SignalP"/>
    </source>
</evidence>
<dbReference type="Proteomes" id="UP001152562">
    <property type="component" value="Unassembled WGS sequence"/>
</dbReference>
<accession>A0A9P0X8D7</accession>
<dbReference type="Pfam" id="PF01826">
    <property type="entry name" value="TIL"/>
    <property type="match status" value="1"/>
</dbReference>
<feature type="domain" description="TIL" evidence="2">
    <location>
        <begin position="26"/>
        <end position="85"/>
    </location>
</feature>
<keyword evidence="1" id="KW-0732">Signal</keyword>
<dbReference type="SUPFAM" id="SSF57567">
    <property type="entry name" value="Serine protease inhibitors"/>
    <property type="match status" value="1"/>
</dbReference>
<dbReference type="Gene3D" id="2.10.25.10">
    <property type="entry name" value="Laminin"/>
    <property type="match status" value="1"/>
</dbReference>
<sequence>MANIMPLLFLCLVASALASGDTVKDCPENEVFVDCKMATCFKTCQELKNRGPCPSIAAGCVDPGCVCIGDYLRNDEGVCIKYEECCEYSRNSLSFDLDAQQEFRGGPRRMITCWLIIKIMM</sequence>
<dbReference type="AlphaFoldDB" id="A0A9P0X8D7"/>
<dbReference type="InterPro" id="IPR002919">
    <property type="entry name" value="TIL_dom"/>
</dbReference>
<keyword evidence="4" id="KW-1185">Reference proteome</keyword>
<proteinExistence type="predicted"/>
<protein>
    <recommendedName>
        <fullName evidence="2">TIL domain-containing protein</fullName>
    </recommendedName>
</protein>
<evidence type="ECO:0000313" key="3">
    <source>
        <dbReference type="EMBL" id="CAH4014770.1"/>
    </source>
</evidence>
<feature type="signal peptide" evidence="1">
    <location>
        <begin position="1"/>
        <end position="18"/>
    </location>
</feature>
<name>A0A9P0X8D7_PIEBR</name>
<feature type="chain" id="PRO_5040309703" description="TIL domain-containing protein" evidence="1">
    <location>
        <begin position="19"/>
        <end position="121"/>
    </location>
</feature>
<organism evidence="3 4">
    <name type="scientific">Pieris brassicae</name>
    <name type="common">White butterfly</name>
    <name type="synonym">Large white butterfly</name>
    <dbReference type="NCBI Taxonomy" id="7116"/>
    <lineage>
        <taxon>Eukaryota</taxon>
        <taxon>Metazoa</taxon>
        <taxon>Ecdysozoa</taxon>
        <taxon>Arthropoda</taxon>
        <taxon>Hexapoda</taxon>
        <taxon>Insecta</taxon>
        <taxon>Pterygota</taxon>
        <taxon>Neoptera</taxon>
        <taxon>Endopterygota</taxon>
        <taxon>Lepidoptera</taxon>
        <taxon>Glossata</taxon>
        <taxon>Ditrysia</taxon>
        <taxon>Papilionoidea</taxon>
        <taxon>Pieridae</taxon>
        <taxon>Pierinae</taxon>
        <taxon>Pieris</taxon>
    </lineage>
</organism>
<dbReference type="EMBL" id="CALOZG010000004">
    <property type="protein sequence ID" value="CAH4014770.1"/>
    <property type="molecule type" value="Genomic_DNA"/>
</dbReference>
<gene>
    <name evidence="3" type="ORF">PIBRA_LOCUS3377</name>
</gene>